<name>A0A7D3W5T5_ACTVE</name>
<dbReference type="RefSeq" id="WP_173100216.1">
    <property type="nucleotide sequence ID" value="NZ_CP053892.1"/>
</dbReference>
<gene>
    <name evidence="1" type="ORF">ACTIVE_8489</name>
</gene>
<protein>
    <submittedName>
        <fullName evidence="1">Uncharacterized protein</fullName>
    </submittedName>
</protein>
<dbReference type="AlphaFoldDB" id="A0A7D3W5T5"/>
<evidence type="ECO:0000313" key="2">
    <source>
        <dbReference type="Proteomes" id="UP000501240"/>
    </source>
</evidence>
<accession>A0A7D3W5T5</accession>
<organism evidence="1 2">
    <name type="scientific">Actinomadura verrucosospora</name>
    <dbReference type="NCBI Taxonomy" id="46165"/>
    <lineage>
        <taxon>Bacteria</taxon>
        <taxon>Bacillati</taxon>
        <taxon>Actinomycetota</taxon>
        <taxon>Actinomycetes</taxon>
        <taxon>Streptosporangiales</taxon>
        <taxon>Thermomonosporaceae</taxon>
        <taxon>Actinomadura</taxon>
    </lineage>
</organism>
<keyword evidence="2" id="KW-1185">Reference proteome</keyword>
<dbReference type="Proteomes" id="UP000501240">
    <property type="component" value="Chromosome"/>
</dbReference>
<sequence>MVLVLLILGLMLPLVDKALGSGGTALAAGTVIAVGTERAGGVRPVTFTVPAAGWVLDEARSSLTNNAELSRDEVVFNLNVVIPLGSLDDRRLWNGFGRIVSMGGGELRGGPRPITTAHGMDGLTGPLSGHGRIGSGTVFARDDLGAEITASGPPEAYRRLAGQVRAMVLSVEFAP</sequence>
<reference evidence="1 2" key="1">
    <citation type="submission" date="2020-05" db="EMBL/GenBank/DDBJ databases">
        <title>Actinomadura verrucosospora NRRL-B18236 (PFL_A860) Genome sequencing and assembly.</title>
        <authorList>
            <person name="Samborskyy M."/>
        </authorList>
    </citation>
    <scope>NUCLEOTIDE SEQUENCE [LARGE SCALE GENOMIC DNA]</scope>
    <source>
        <strain evidence="1 2">NRRL:B18236</strain>
    </source>
</reference>
<dbReference type="EMBL" id="CP053892">
    <property type="protein sequence ID" value="QKG26836.1"/>
    <property type="molecule type" value="Genomic_DNA"/>
</dbReference>
<evidence type="ECO:0000313" key="1">
    <source>
        <dbReference type="EMBL" id="QKG26836.1"/>
    </source>
</evidence>
<proteinExistence type="predicted"/>